<reference evidence="1" key="1">
    <citation type="journal article" date="2014" name="Front. Microbiol.">
        <title>High frequency of phylogenetically diverse reductive dehalogenase-homologous genes in deep subseafloor sedimentary metagenomes.</title>
        <authorList>
            <person name="Kawai M."/>
            <person name="Futagami T."/>
            <person name="Toyoda A."/>
            <person name="Takaki Y."/>
            <person name="Nishi S."/>
            <person name="Hori S."/>
            <person name="Arai W."/>
            <person name="Tsubouchi T."/>
            <person name="Morono Y."/>
            <person name="Uchiyama I."/>
            <person name="Ito T."/>
            <person name="Fujiyama A."/>
            <person name="Inagaki F."/>
            <person name="Takami H."/>
        </authorList>
    </citation>
    <scope>NUCLEOTIDE SEQUENCE</scope>
    <source>
        <strain evidence="1">Expedition CK06-06</strain>
    </source>
</reference>
<sequence length="90" mass="10273">MENSPYGPENRHSIVQFYTEESQRGKGHAVALLSKVLEEYPSNVGGQTSSAVALRILWKKGFRPYDKSIKTLKGAEKERRRLSSVYMIRD</sequence>
<gene>
    <name evidence="1" type="ORF">S01H1_09668</name>
</gene>
<dbReference type="SUPFAM" id="SSF55729">
    <property type="entry name" value="Acyl-CoA N-acyltransferases (Nat)"/>
    <property type="match status" value="1"/>
</dbReference>
<dbReference type="EMBL" id="BARS01004940">
    <property type="protein sequence ID" value="GAF84926.1"/>
    <property type="molecule type" value="Genomic_DNA"/>
</dbReference>
<proteinExistence type="predicted"/>
<dbReference type="AlphaFoldDB" id="X0TC84"/>
<name>X0TC84_9ZZZZ</name>
<organism evidence="1">
    <name type="scientific">marine sediment metagenome</name>
    <dbReference type="NCBI Taxonomy" id="412755"/>
    <lineage>
        <taxon>unclassified sequences</taxon>
        <taxon>metagenomes</taxon>
        <taxon>ecological metagenomes</taxon>
    </lineage>
</organism>
<comment type="caution">
    <text evidence="1">The sequence shown here is derived from an EMBL/GenBank/DDBJ whole genome shotgun (WGS) entry which is preliminary data.</text>
</comment>
<evidence type="ECO:0000313" key="1">
    <source>
        <dbReference type="EMBL" id="GAF84926.1"/>
    </source>
</evidence>
<protein>
    <recommendedName>
        <fullName evidence="2">N-acetyltransferase domain-containing protein</fullName>
    </recommendedName>
</protein>
<dbReference type="InterPro" id="IPR016181">
    <property type="entry name" value="Acyl_CoA_acyltransferase"/>
</dbReference>
<evidence type="ECO:0008006" key="2">
    <source>
        <dbReference type="Google" id="ProtNLM"/>
    </source>
</evidence>
<accession>X0TC84</accession>